<proteinExistence type="predicted"/>
<accession>A0ACB9EZP4</accession>
<evidence type="ECO:0000313" key="1">
    <source>
        <dbReference type="EMBL" id="KAI3764514.1"/>
    </source>
</evidence>
<organism evidence="1 2">
    <name type="scientific">Cichorium intybus</name>
    <name type="common">Chicory</name>
    <dbReference type="NCBI Taxonomy" id="13427"/>
    <lineage>
        <taxon>Eukaryota</taxon>
        <taxon>Viridiplantae</taxon>
        <taxon>Streptophyta</taxon>
        <taxon>Embryophyta</taxon>
        <taxon>Tracheophyta</taxon>
        <taxon>Spermatophyta</taxon>
        <taxon>Magnoliopsida</taxon>
        <taxon>eudicotyledons</taxon>
        <taxon>Gunneridae</taxon>
        <taxon>Pentapetalae</taxon>
        <taxon>asterids</taxon>
        <taxon>campanulids</taxon>
        <taxon>Asterales</taxon>
        <taxon>Asteraceae</taxon>
        <taxon>Cichorioideae</taxon>
        <taxon>Cichorieae</taxon>
        <taxon>Cichoriinae</taxon>
        <taxon>Cichorium</taxon>
    </lineage>
</organism>
<dbReference type="Proteomes" id="UP001055811">
    <property type="component" value="Linkage Group LG03"/>
</dbReference>
<comment type="caution">
    <text evidence="1">The sequence shown here is derived from an EMBL/GenBank/DDBJ whole genome shotgun (WGS) entry which is preliminary data.</text>
</comment>
<dbReference type="EMBL" id="CM042011">
    <property type="protein sequence ID" value="KAI3764514.1"/>
    <property type="molecule type" value="Genomic_DNA"/>
</dbReference>
<sequence length="154" mass="17282">MARRPQTPIGCSSIYDCWEFTNPNRHPLDCTSITSPPMDLPSVINQCNSNQKSHDTDPIAIRRLEASSELNERRALVENDEVGPPMHHTHNRLQSGSSIEKLMMCLLRLCVLQEYANSVTWSSGSRFSTLRLFPAICFTDADFILPSLSSCQAL</sequence>
<reference evidence="2" key="1">
    <citation type="journal article" date="2022" name="Mol. Ecol. Resour.">
        <title>The genomes of chicory, endive, great burdock and yacon provide insights into Asteraceae palaeo-polyploidization history and plant inulin production.</title>
        <authorList>
            <person name="Fan W."/>
            <person name="Wang S."/>
            <person name="Wang H."/>
            <person name="Wang A."/>
            <person name="Jiang F."/>
            <person name="Liu H."/>
            <person name="Zhao H."/>
            <person name="Xu D."/>
            <person name="Zhang Y."/>
        </authorList>
    </citation>
    <scope>NUCLEOTIDE SEQUENCE [LARGE SCALE GENOMIC DNA]</scope>
    <source>
        <strain evidence="2">cv. Punajuju</strain>
    </source>
</reference>
<protein>
    <submittedName>
        <fullName evidence="1">Uncharacterized protein</fullName>
    </submittedName>
</protein>
<name>A0ACB9EZP4_CICIN</name>
<evidence type="ECO:0000313" key="2">
    <source>
        <dbReference type="Proteomes" id="UP001055811"/>
    </source>
</evidence>
<keyword evidence="2" id="KW-1185">Reference proteome</keyword>
<reference evidence="1 2" key="2">
    <citation type="journal article" date="2022" name="Mol. Ecol. Resour.">
        <title>The genomes of chicory, endive, great burdock and yacon provide insights into Asteraceae paleo-polyploidization history and plant inulin production.</title>
        <authorList>
            <person name="Fan W."/>
            <person name="Wang S."/>
            <person name="Wang H."/>
            <person name="Wang A."/>
            <person name="Jiang F."/>
            <person name="Liu H."/>
            <person name="Zhao H."/>
            <person name="Xu D."/>
            <person name="Zhang Y."/>
        </authorList>
    </citation>
    <scope>NUCLEOTIDE SEQUENCE [LARGE SCALE GENOMIC DNA]</scope>
    <source>
        <strain evidence="2">cv. Punajuju</strain>
        <tissue evidence="1">Leaves</tissue>
    </source>
</reference>
<gene>
    <name evidence="1" type="ORF">L2E82_14524</name>
</gene>